<keyword evidence="3" id="KW-1185">Reference proteome</keyword>
<name>A0ABQ8CA61_BRANA</name>
<evidence type="ECO:0000313" key="2">
    <source>
        <dbReference type="EMBL" id="KAH0913967.1"/>
    </source>
</evidence>
<dbReference type="Proteomes" id="UP000824890">
    <property type="component" value="Unassembled WGS sequence"/>
</dbReference>
<organism evidence="2 3">
    <name type="scientific">Brassica napus</name>
    <name type="common">Rape</name>
    <dbReference type="NCBI Taxonomy" id="3708"/>
    <lineage>
        <taxon>Eukaryota</taxon>
        <taxon>Viridiplantae</taxon>
        <taxon>Streptophyta</taxon>
        <taxon>Embryophyta</taxon>
        <taxon>Tracheophyta</taxon>
        <taxon>Spermatophyta</taxon>
        <taxon>Magnoliopsida</taxon>
        <taxon>eudicotyledons</taxon>
        <taxon>Gunneridae</taxon>
        <taxon>Pentapetalae</taxon>
        <taxon>rosids</taxon>
        <taxon>malvids</taxon>
        <taxon>Brassicales</taxon>
        <taxon>Brassicaceae</taxon>
        <taxon>Brassiceae</taxon>
        <taxon>Brassica</taxon>
    </lineage>
</organism>
<keyword evidence="1" id="KW-0812">Transmembrane</keyword>
<evidence type="ECO:0000256" key="1">
    <source>
        <dbReference type="SAM" id="Phobius"/>
    </source>
</evidence>
<comment type="caution">
    <text evidence="2">The sequence shown here is derived from an EMBL/GenBank/DDBJ whole genome shotgun (WGS) entry which is preliminary data.</text>
</comment>
<keyword evidence="1" id="KW-1133">Transmembrane helix</keyword>
<accession>A0ABQ8CA61</accession>
<evidence type="ECO:0000313" key="3">
    <source>
        <dbReference type="Proteomes" id="UP000824890"/>
    </source>
</evidence>
<gene>
    <name evidence="2" type="ORF">HID58_028413</name>
</gene>
<feature type="transmembrane region" description="Helical" evidence="1">
    <location>
        <begin position="41"/>
        <end position="65"/>
    </location>
</feature>
<protein>
    <submittedName>
        <fullName evidence="2">Uncharacterized protein</fullName>
    </submittedName>
</protein>
<sequence length="71" mass="8027">MIGVRDVVFLVVSFPLIVHVHLCFQDVCLSLSPRLSLKVWIVFSFVRLGMLFLISSLGSSFWWLASILISS</sequence>
<feature type="non-terminal residue" evidence="2">
    <location>
        <position position="71"/>
    </location>
</feature>
<dbReference type="EMBL" id="JAGKQM010000008">
    <property type="protein sequence ID" value="KAH0913967.1"/>
    <property type="molecule type" value="Genomic_DNA"/>
</dbReference>
<reference evidence="2 3" key="1">
    <citation type="submission" date="2021-05" db="EMBL/GenBank/DDBJ databases">
        <title>Genome Assembly of Synthetic Allotetraploid Brassica napus Reveals Homoeologous Exchanges between Subgenomes.</title>
        <authorList>
            <person name="Davis J.T."/>
        </authorList>
    </citation>
    <scope>NUCLEOTIDE SEQUENCE [LARGE SCALE GENOMIC DNA]</scope>
    <source>
        <strain evidence="3">cv. Da-Ae</strain>
        <tissue evidence="2">Seedling</tissue>
    </source>
</reference>
<keyword evidence="1" id="KW-0472">Membrane</keyword>
<proteinExistence type="predicted"/>